<evidence type="ECO:0000313" key="2">
    <source>
        <dbReference type="Proteomes" id="UP000694521"/>
    </source>
</evidence>
<sequence>MDFFFYMCFKEQQDCGCSNWEDKPGAKGDHSTGIVLVIKVTFPLYLSRAMLVILLEDV</sequence>
<reference evidence="1" key="1">
    <citation type="submission" date="2025-08" db="UniProtKB">
        <authorList>
            <consortium name="Ensembl"/>
        </authorList>
    </citation>
    <scope>IDENTIFICATION</scope>
</reference>
<dbReference type="Proteomes" id="UP000694521">
    <property type="component" value="Unplaced"/>
</dbReference>
<organism evidence="1 2">
    <name type="scientific">Anser cygnoides</name>
    <name type="common">Swan goose</name>
    <dbReference type="NCBI Taxonomy" id="8845"/>
    <lineage>
        <taxon>Eukaryota</taxon>
        <taxon>Metazoa</taxon>
        <taxon>Chordata</taxon>
        <taxon>Craniata</taxon>
        <taxon>Vertebrata</taxon>
        <taxon>Euteleostomi</taxon>
        <taxon>Archelosauria</taxon>
        <taxon>Archosauria</taxon>
        <taxon>Dinosauria</taxon>
        <taxon>Saurischia</taxon>
        <taxon>Theropoda</taxon>
        <taxon>Coelurosauria</taxon>
        <taxon>Aves</taxon>
        <taxon>Neognathae</taxon>
        <taxon>Galloanserae</taxon>
        <taxon>Anseriformes</taxon>
        <taxon>Anatidae</taxon>
        <taxon>Anserinae</taxon>
        <taxon>Anser</taxon>
    </lineage>
</organism>
<dbReference type="Ensembl" id="ENSACDT00005011457.1">
    <property type="protein sequence ID" value="ENSACDP00005009537.1"/>
    <property type="gene ID" value="ENSACDG00005006966.1"/>
</dbReference>
<accession>A0A8B9DPL5</accession>
<reference evidence="1" key="2">
    <citation type="submission" date="2025-09" db="UniProtKB">
        <authorList>
            <consortium name="Ensembl"/>
        </authorList>
    </citation>
    <scope>IDENTIFICATION</scope>
</reference>
<name>A0A8B9DPL5_ANSCY</name>
<protein>
    <submittedName>
        <fullName evidence="1">Uncharacterized protein</fullName>
    </submittedName>
</protein>
<keyword evidence="2" id="KW-1185">Reference proteome</keyword>
<dbReference type="AlphaFoldDB" id="A0A8B9DPL5"/>
<evidence type="ECO:0000313" key="1">
    <source>
        <dbReference type="Ensembl" id="ENSACDP00005009537.1"/>
    </source>
</evidence>
<proteinExistence type="predicted"/>